<protein>
    <submittedName>
        <fullName evidence="1">Uncharacterized protein</fullName>
    </submittedName>
</protein>
<evidence type="ECO:0000313" key="2">
    <source>
        <dbReference type="Proteomes" id="UP000256964"/>
    </source>
</evidence>
<organism evidence="1 2">
    <name type="scientific">Lentinus brumalis</name>
    <dbReference type="NCBI Taxonomy" id="2498619"/>
    <lineage>
        <taxon>Eukaryota</taxon>
        <taxon>Fungi</taxon>
        <taxon>Dikarya</taxon>
        <taxon>Basidiomycota</taxon>
        <taxon>Agaricomycotina</taxon>
        <taxon>Agaricomycetes</taxon>
        <taxon>Polyporales</taxon>
        <taxon>Polyporaceae</taxon>
        <taxon>Lentinus</taxon>
    </lineage>
</organism>
<dbReference type="Proteomes" id="UP000256964">
    <property type="component" value="Unassembled WGS sequence"/>
</dbReference>
<proteinExistence type="predicted"/>
<evidence type="ECO:0000313" key="1">
    <source>
        <dbReference type="EMBL" id="RDX56929.1"/>
    </source>
</evidence>
<reference evidence="1 2" key="1">
    <citation type="journal article" date="2018" name="Biotechnol. Biofuels">
        <title>Integrative visual omics of the white-rot fungus Polyporus brumalis exposes the biotechnological potential of its oxidative enzymes for delignifying raw plant biomass.</title>
        <authorList>
            <person name="Miyauchi S."/>
            <person name="Rancon A."/>
            <person name="Drula E."/>
            <person name="Hage H."/>
            <person name="Chaduli D."/>
            <person name="Favel A."/>
            <person name="Grisel S."/>
            <person name="Henrissat B."/>
            <person name="Herpoel-Gimbert I."/>
            <person name="Ruiz-Duenas F.J."/>
            <person name="Chevret D."/>
            <person name="Hainaut M."/>
            <person name="Lin J."/>
            <person name="Wang M."/>
            <person name="Pangilinan J."/>
            <person name="Lipzen A."/>
            <person name="Lesage-Meessen L."/>
            <person name="Navarro D."/>
            <person name="Riley R."/>
            <person name="Grigoriev I.V."/>
            <person name="Zhou S."/>
            <person name="Raouche S."/>
            <person name="Rosso M.N."/>
        </authorList>
    </citation>
    <scope>NUCLEOTIDE SEQUENCE [LARGE SCALE GENOMIC DNA]</scope>
    <source>
        <strain evidence="1 2">BRFM 1820</strain>
    </source>
</reference>
<keyword evidence="2" id="KW-1185">Reference proteome</keyword>
<sequence length="179" mass="20038">MNAETAASADTRISIVRRHLCALTRVRVLTNTKVLLRGRARICQVTTSAEPEGSSLMSYVVVLHGRWPVRTKTRSGLCAPRENRCVIIDSPSSRIRRIRIRNLRHTWAKSRLPAARDVVRLTYVSTTFSEPLLKSRFSQSGVRRAVSRCEVPRSPERGAARVSPIRTSLVQGADVIPQI</sequence>
<name>A0A371DWK1_9APHY</name>
<dbReference type="AlphaFoldDB" id="A0A371DWK1"/>
<accession>A0A371DWK1</accession>
<dbReference type="EMBL" id="KZ857379">
    <property type="protein sequence ID" value="RDX56929.1"/>
    <property type="molecule type" value="Genomic_DNA"/>
</dbReference>
<gene>
    <name evidence="1" type="ORF">OH76DRAFT_450</name>
</gene>